<organism evidence="2 3">
    <name type="scientific">Psychroflexus planctonicus</name>
    <dbReference type="NCBI Taxonomy" id="1526575"/>
    <lineage>
        <taxon>Bacteria</taxon>
        <taxon>Pseudomonadati</taxon>
        <taxon>Bacteroidota</taxon>
        <taxon>Flavobacteriia</taxon>
        <taxon>Flavobacteriales</taxon>
        <taxon>Flavobacteriaceae</taxon>
        <taxon>Psychroflexus</taxon>
    </lineage>
</organism>
<keyword evidence="3" id="KW-1185">Reference proteome</keyword>
<name>A0ABQ1SDV8_9FLAO</name>
<keyword evidence="1" id="KW-1133">Transmembrane helix</keyword>
<evidence type="ECO:0000313" key="2">
    <source>
        <dbReference type="EMBL" id="GGE25445.1"/>
    </source>
</evidence>
<evidence type="ECO:0000256" key="1">
    <source>
        <dbReference type="SAM" id="Phobius"/>
    </source>
</evidence>
<keyword evidence="1" id="KW-0812">Transmembrane</keyword>
<protein>
    <submittedName>
        <fullName evidence="2">Uncharacterized protein</fullName>
    </submittedName>
</protein>
<keyword evidence="1" id="KW-0472">Membrane</keyword>
<dbReference type="Proteomes" id="UP000599179">
    <property type="component" value="Unassembled WGS sequence"/>
</dbReference>
<dbReference type="EMBL" id="BMGM01000001">
    <property type="protein sequence ID" value="GGE25445.1"/>
    <property type="molecule type" value="Genomic_DNA"/>
</dbReference>
<comment type="caution">
    <text evidence="2">The sequence shown here is derived from an EMBL/GenBank/DDBJ whole genome shotgun (WGS) entry which is preliminary data.</text>
</comment>
<evidence type="ECO:0000313" key="3">
    <source>
        <dbReference type="Proteomes" id="UP000599179"/>
    </source>
</evidence>
<feature type="transmembrane region" description="Helical" evidence="1">
    <location>
        <begin position="37"/>
        <end position="56"/>
    </location>
</feature>
<proteinExistence type="predicted"/>
<sequence>MRQGVKKLEKLDETFKVLSLTSTTLQGFETLAGFCNGYRFVLISIAYLIPIAIFNIA</sequence>
<gene>
    <name evidence="2" type="ORF">GCM10010832_02750</name>
</gene>
<accession>A0ABQ1SDV8</accession>
<reference evidence="3" key="1">
    <citation type="journal article" date="2019" name="Int. J. Syst. Evol. Microbiol.">
        <title>The Global Catalogue of Microorganisms (GCM) 10K type strain sequencing project: providing services to taxonomists for standard genome sequencing and annotation.</title>
        <authorList>
            <consortium name="The Broad Institute Genomics Platform"/>
            <consortium name="The Broad Institute Genome Sequencing Center for Infectious Disease"/>
            <person name="Wu L."/>
            <person name="Ma J."/>
        </authorList>
    </citation>
    <scope>NUCLEOTIDE SEQUENCE [LARGE SCALE GENOMIC DNA]</scope>
    <source>
        <strain evidence="3">CGMCC 1.12931</strain>
    </source>
</reference>